<evidence type="ECO:0000256" key="4">
    <source>
        <dbReference type="ARBA" id="ARBA00022692"/>
    </source>
</evidence>
<dbReference type="Pfam" id="PF03567">
    <property type="entry name" value="Sulfotransfer_2"/>
    <property type="match status" value="1"/>
</dbReference>
<dbReference type="OrthoDB" id="2019940at2759"/>
<gene>
    <name evidence="10" type="ORF">CAPTEDRAFT_207214</name>
</gene>
<keyword evidence="7" id="KW-0472">Membrane</keyword>
<dbReference type="InterPro" id="IPR027417">
    <property type="entry name" value="P-loop_NTPase"/>
</dbReference>
<evidence type="ECO:0000256" key="6">
    <source>
        <dbReference type="ARBA" id="ARBA00023034"/>
    </source>
</evidence>
<dbReference type="GO" id="GO:0016051">
    <property type="term" value="P:carbohydrate biosynthetic process"/>
    <property type="evidence" value="ECO:0007669"/>
    <property type="project" value="InterPro"/>
</dbReference>
<evidence type="ECO:0000313" key="10">
    <source>
        <dbReference type="EMBL" id="ELT89340.1"/>
    </source>
</evidence>
<evidence type="ECO:0000256" key="1">
    <source>
        <dbReference type="ARBA" id="ARBA00004323"/>
    </source>
</evidence>
<dbReference type="EMBL" id="KB311417">
    <property type="protein sequence ID" value="ELT89340.1"/>
    <property type="molecule type" value="Genomic_DNA"/>
</dbReference>
<sequence>MAPSFCAQFKAIFHSVKAISGGILIIWILHKVLIPGSSVVDYSHGGNVSNRQSTNYSPDDINASRDYVVRACRPETRLTELHNRCEQQQSKAHDPALAYRQILVDDQHQMLICMVPKAASTSIYNLLYTTMTGETLTDPHCQPCWEKEGLLPLRSFPQSDIKNKLEHYVKIMVTRHPIDRLHSCWNHKFRPQKGSLRMKRPGKRLLEFVHGQSVTGNYTEKLRTMEIPFEDLVKLVQVYEDKPELEHNLHWMPITDLCDPCTIRYDHVLRVESLFRDSKVITDRLKIPHNQFPHMNNFQHAHENVMVPRQIEEFARLPQNLQDNMMQIYEDDLRLFGYGWETPNITCEYHKDGNERCC</sequence>
<protein>
    <recommendedName>
        <fullName evidence="9">Carbohydrate sulfotransferase</fullName>
        <ecNumber evidence="9">2.8.2.-</ecNumber>
    </recommendedName>
</protein>
<name>R7T704_CAPTE</name>
<accession>R7T704</accession>
<dbReference type="PANTHER" id="PTHR12137">
    <property type="entry name" value="CARBOHYDRATE SULFOTRANSFERASE"/>
    <property type="match status" value="1"/>
</dbReference>
<dbReference type="PANTHER" id="PTHR12137:SF54">
    <property type="entry name" value="CARBOHYDRATE SULFOTRANSFERASE"/>
    <property type="match status" value="1"/>
</dbReference>
<dbReference type="GO" id="GO:0000139">
    <property type="term" value="C:Golgi membrane"/>
    <property type="evidence" value="ECO:0007669"/>
    <property type="project" value="UniProtKB-SubCell"/>
</dbReference>
<comment type="similarity">
    <text evidence="2 9">Belongs to the sulfotransferase 2 family.</text>
</comment>
<evidence type="ECO:0000256" key="8">
    <source>
        <dbReference type="ARBA" id="ARBA00023180"/>
    </source>
</evidence>
<dbReference type="AlphaFoldDB" id="R7T704"/>
<dbReference type="InterPro" id="IPR005331">
    <property type="entry name" value="Sulfotransferase"/>
</dbReference>
<dbReference type="EC" id="2.8.2.-" evidence="9"/>
<dbReference type="STRING" id="283909.R7T704"/>
<keyword evidence="3 9" id="KW-0808">Transferase</keyword>
<reference evidence="11" key="3">
    <citation type="submission" date="2015-06" db="UniProtKB">
        <authorList>
            <consortium name="EnsemblMetazoa"/>
        </authorList>
    </citation>
    <scope>IDENTIFICATION</scope>
</reference>
<evidence type="ECO:0000256" key="2">
    <source>
        <dbReference type="ARBA" id="ARBA00006339"/>
    </source>
</evidence>
<keyword evidence="8 9" id="KW-0325">Glycoprotein</keyword>
<keyword evidence="5" id="KW-1133">Transmembrane helix</keyword>
<dbReference type="EMBL" id="AMQN01003293">
    <property type="status" value="NOT_ANNOTATED_CDS"/>
    <property type="molecule type" value="Genomic_DNA"/>
</dbReference>
<keyword evidence="6 9" id="KW-0333">Golgi apparatus</keyword>
<reference evidence="10 12" key="2">
    <citation type="journal article" date="2013" name="Nature">
        <title>Insights into bilaterian evolution from three spiralian genomes.</title>
        <authorList>
            <person name="Simakov O."/>
            <person name="Marletaz F."/>
            <person name="Cho S.J."/>
            <person name="Edsinger-Gonzales E."/>
            <person name="Havlak P."/>
            <person name="Hellsten U."/>
            <person name="Kuo D.H."/>
            <person name="Larsson T."/>
            <person name="Lv J."/>
            <person name="Arendt D."/>
            <person name="Savage R."/>
            <person name="Osoegawa K."/>
            <person name="de Jong P."/>
            <person name="Grimwood J."/>
            <person name="Chapman J.A."/>
            <person name="Shapiro H."/>
            <person name="Aerts A."/>
            <person name="Otillar R.P."/>
            <person name="Terry A.Y."/>
            <person name="Boore J.L."/>
            <person name="Grigoriev I.V."/>
            <person name="Lindberg D.R."/>
            <person name="Seaver E.C."/>
            <person name="Weisblat D.A."/>
            <person name="Putnam N.H."/>
            <person name="Rokhsar D.S."/>
        </authorList>
    </citation>
    <scope>NUCLEOTIDE SEQUENCE</scope>
    <source>
        <strain evidence="10 12">I ESC-2004</strain>
    </source>
</reference>
<dbReference type="InterPro" id="IPR018011">
    <property type="entry name" value="Carb_sulfotrans_8-10"/>
</dbReference>
<evidence type="ECO:0000256" key="7">
    <source>
        <dbReference type="ARBA" id="ARBA00023136"/>
    </source>
</evidence>
<reference evidence="12" key="1">
    <citation type="submission" date="2012-12" db="EMBL/GenBank/DDBJ databases">
        <authorList>
            <person name="Hellsten U."/>
            <person name="Grimwood J."/>
            <person name="Chapman J.A."/>
            <person name="Shapiro H."/>
            <person name="Aerts A."/>
            <person name="Otillar R.P."/>
            <person name="Terry A.Y."/>
            <person name="Boore J.L."/>
            <person name="Simakov O."/>
            <person name="Marletaz F."/>
            <person name="Cho S.-J."/>
            <person name="Edsinger-Gonzales E."/>
            <person name="Havlak P."/>
            <person name="Kuo D.-H."/>
            <person name="Larsson T."/>
            <person name="Lv J."/>
            <person name="Arendt D."/>
            <person name="Savage R."/>
            <person name="Osoegawa K."/>
            <person name="de Jong P."/>
            <person name="Lindberg D.R."/>
            <person name="Seaver E.C."/>
            <person name="Weisblat D.A."/>
            <person name="Putnam N.H."/>
            <person name="Grigoriev I.V."/>
            <person name="Rokhsar D.S."/>
        </authorList>
    </citation>
    <scope>NUCLEOTIDE SEQUENCE</scope>
    <source>
        <strain evidence="12">I ESC-2004</strain>
    </source>
</reference>
<dbReference type="EnsemblMetazoa" id="CapteT207214">
    <property type="protein sequence ID" value="CapteP207214"/>
    <property type="gene ID" value="CapteG207214"/>
</dbReference>
<dbReference type="GO" id="GO:0008146">
    <property type="term" value="F:sulfotransferase activity"/>
    <property type="evidence" value="ECO:0007669"/>
    <property type="project" value="InterPro"/>
</dbReference>
<comment type="subcellular location">
    <subcellularLocation>
        <location evidence="1 9">Golgi apparatus membrane</location>
        <topology evidence="1 9">Single-pass type II membrane protein</topology>
    </subcellularLocation>
</comment>
<evidence type="ECO:0000256" key="3">
    <source>
        <dbReference type="ARBA" id="ARBA00022679"/>
    </source>
</evidence>
<proteinExistence type="inferred from homology"/>
<keyword evidence="12" id="KW-1185">Reference proteome</keyword>
<evidence type="ECO:0000256" key="9">
    <source>
        <dbReference type="RuleBase" id="RU364020"/>
    </source>
</evidence>
<evidence type="ECO:0000256" key="5">
    <source>
        <dbReference type="ARBA" id="ARBA00022989"/>
    </source>
</evidence>
<keyword evidence="9" id="KW-0735">Signal-anchor</keyword>
<evidence type="ECO:0000313" key="12">
    <source>
        <dbReference type="Proteomes" id="UP000014760"/>
    </source>
</evidence>
<keyword evidence="4" id="KW-0812">Transmembrane</keyword>
<keyword evidence="9" id="KW-0119">Carbohydrate metabolism</keyword>
<organism evidence="10">
    <name type="scientific">Capitella teleta</name>
    <name type="common">Polychaete worm</name>
    <dbReference type="NCBI Taxonomy" id="283909"/>
    <lineage>
        <taxon>Eukaryota</taxon>
        <taxon>Metazoa</taxon>
        <taxon>Spiralia</taxon>
        <taxon>Lophotrochozoa</taxon>
        <taxon>Annelida</taxon>
        <taxon>Polychaeta</taxon>
        <taxon>Sedentaria</taxon>
        <taxon>Scolecida</taxon>
        <taxon>Capitellidae</taxon>
        <taxon>Capitella</taxon>
    </lineage>
</organism>
<dbReference type="HOGENOM" id="CLU_043398_0_0_1"/>
<dbReference type="OMA" id="RWRHNNS"/>
<dbReference type="SUPFAM" id="SSF52540">
    <property type="entry name" value="P-loop containing nucleoside triphosphate hydrolases"/>
    <property type="match status" value="1"/>
</dbReference>
<dbReference type="Proteomes" id="UP000014760">
    <property type="component" value="Unassembled WGS sequence"/>
</dbReference>
<evidence type="ECO:0000313" key="11">
    <source>
        <dbReference type="EnsemblMetazoa" id="CapteP207214"/>
    </source>
</evidence>